<proteinExistence type="predicted"/>
<organism evidence="1 2">
    <name type="scientific">Granulicella mallensis</name>
    <dbReference type="NCBI Taxonomy" id="940614"/>
    <lineage>
        <taxon>Bacteria</taxon>
        <taxon>Pseudomonadati</taxon>
        <taxon>Acidobacteriota</taxon>
        <taxon>Terriglobia</taxon>
        <taxon>Terriglobales</taxon>
        <taxon>Acidobacteriaceae</taxon>
        <taxon>Granulicella</taxon>
    </lineage>
</organism>
<dbReference type="Proteomes" id="UP000584867">
    <property type="component" value="Unassembled WGS sequence"/>
</dbReference>
<dbReference type="EMBL" id="JACHIO010000003">
    <property type="protein sequence ID" value="MBB5062642.1"/>
    <property type="molecule type" value="Genomic_DNA"/>
</dbReference>
<comment type="caution">
    <text evidence="1">The sequence shown here is derived from an EMBL/GenBank/DDBJ whole genome shotgun (WGS) entry which is preliminary data.</text>
</comment>
<evidence type="ECO:0000313" key="1">
    <source>
        <dbReference type="EMBL" id="MBB5062642.1"/>
    </source>
</evidence>
<name>A0A7W8E8B5_9BACT</name>
<reference evidence="1 2" key="1">
    <citation type="submission" date="2020-08" db="EMBL/GenBank/DDBJ databases">
        <title>Genomic Encyclopedia of Type Strains, Phase IV (KMG-V): Genome sequencing to study the core and pangenomes of soil and plant-associated prokaryotes.</title>
        <authorList>
            <person name="Whitman W."/>
        </authorList>
    </citation>
    <scope>NUCLEOTIDE SEQUENCE [LARGE SCALE GENOMIC DNA]</scope>
    <source>
        <strain evidence="1 2">X5P3</strain>
    </source>
</reference>
<evidence type="ECO:0000313" key="2">
    <source>
        <dbReference type="Proteomes" id="UP000584867"/>
    </source>
</evidence>
<accession>A0A7W8E8B5</accession>
<protein>
    <submittedName>
        <fullName evidence="1">Uncharacterized protein</fullName>
    </submittedName>
</protein>
<dbReference type="AlphaFoldDB" id="A0A7W8E8B5"/>
<gene>
    <name evidence="1" type="ORF">HDF15_000972</name>
</gene>
<sequence>MRAELTFMALTYESNRYLLARLIAKATRKLHRPNTRLQDTVNDVFERLGCSKRRSDRRAAEAASSSRGRAA</sequence>